<dbReference type="Pfam" id="PF01663">
    <property type="entry name" value="Phosphodiest"/>
    <property type="match status" value="1"/>
</dbReference>
<dbReference type="GO" id="GO:0016787">
    <property type="term" value="F:hydrolase activity"/>
    <property type="evidence" value="ECO:0007669"/>
    <property type="project" value="UniProtKB-ARBA"/>
</dbReference>
<dbReference type="PANTHER" id="PTHR10151:SF120">
    <property type="entry name" value="BIS(5'-ADENOSYL)-TRIPHOSPHATASE"/>
    <property type="match status" value="1"/>
</dbReference>
<dbReference type="PANTHER" id="PTHR10151">
    <property type="entry name" value="ECTONUCLEOTIDE PYROPHOSPHATASE/PHOSPHODIESTERASE"/>
    <property type="match status" value="1"/>
</dbReference>
<dbReference type="Proteomes" id="UP000469011">
    <property type="component" value="Unassembled WGS sequence"/>
</dbReference>
<gene>
    <name evidence="1" type="ORF">GTK09_14710</name>
</gene>
<dbReference type="RefSeq" id="WP_163463921.1">
    <property type="nucleotide sequence ID" value="NZ_JAAAMG010000011.1"/>
</dbReference>
<accession>A0A6N9T2T6</accession>
<dbReference type="Gene3D" id="3.40.720.10">
    <property type="entry name" value="Alkaline Phosphatase, subunit A"/>
    <property type="match status" value="1"/>
</dbReference>
<comment type="caution">
    <text evidence="1">The sequence shown here is derived from an EMBL/GenBank/DDBJ whole genome shotgun (WGS) entry which is preliminary data.</text>
</comment>
<dbReference type="InterPro" id="IPR017850">
    <property type="entry name" value="Alkaline_phosphatase_core_sf"/>
</dbReference>
<protein>
    <recommendedName>
        <fullName evidence="3">Type I phosphodiesterase / nucleotide pyrophosphatase</fullName>
    </recommendedName>
</protein>
<reference evidence="1 2" key="1">
    <citation type="submission" date="2020-01" db="EMBL/GenBank/DDBJ databases">
        <title>Jiella pacifica sp. nov.</title>
        <authorList>
            <person name="Xue Z."/>
            <person name="Zhu S."/>
            <person name="Chen J."/>
            <person name="Yang J."/>
        </authorList>
    </citation>
    <scope>NUCLEOTIDE SEQUENCE [LARGE SCALE GENOMIC DNA]</scope>
    <source>
        <strain evidence="1 2">40Bstr34</strain>
    </source>
</reference>
<dbReference type="InterPro" id="IPR002591">
    <property type="entry name" value="Phosphodiest/P_Trfase"/>
</dbReference>
<organism evidence="1 2">
    <name type="scientific">Jiella pacifica</name>
    <dbReference type="NCBI Taxonomy" id="2696469"/>
    <lineage>
        <taxon>Bacteria</taxon>
        <taxon>Pseudomonadati</taxon>
        <taxon>Pseudomonadota</taxon>
        <taxon>Alphaproteobacteria</taxon>
        <taxon>Hyphomicrobiales</taxon>
        <taxon>Aurantimonadaceae</taxon>
        <taxon>Jiella</taxon>
    </lineage>
</organism>
<dbReference type="AlphaFoldDB" id="A0A6N9T2T6"/>
<keyword evidence="2" id="KW-1185">Reference proteome</keyword>
<dbReference type="SUPFAM" id="SSF53649">
    <property type="entry name" value="Alkaline phosphatase-like"/>
    <property type="match status" value="1"/>
</dbReference>
<evidence type="ECO:0000313" key="2">
    <source>
        <dbReference type="Proteomes" id="UP000469011"/>
    </source>
</evidence>
<proteinExistence type="predicted"/>
<evidence type="ECO:0008006" key="3">
    <source>
        <dbReference type="Google" id="ProtNLM"/>
    </source>
</evidence>
<dbReference type="EMBL" id="JAAAMG010000011">
    <property type="protein sequence ID" value="NDW05674.1"/>
    <property type="molecule type" value="Genomic_DNA"/>
</dbReference>
<sequence length="475" mass="49509">MTAGSTLLVCFDGLRRDRARAERMPHLARFMAAGADMINARSVFPSETRVASTSTVTGCPPGLHGLVANQFIHRQVAPDGLFNTASHEALARADALGVLLDRESLGQRLARAGKSFAVVSTATPGATYMMSYGAAKLGQPLFSVHEGVGTPALMERAAAGFGPVPAAATPNTNRIDYAARVLTDIVYPEHRPDLAIFWMSDPDITSHGFGIDAPETIAAQRGCDEAFGRILDFWQSGDGPENIIVMSDHGHITGSARFDIAAALPDYAGLISPGTFSGLYLPDPSRQTIAAAVERLAAEPFCGLIFVNMPGDPEASVPGAIPASVMGGGHSRSAPVSFTLRASPAATAGEPETCLFAGGIEPGGGMHGGLTRGELSTVLAGAGPAFRTGFVSHTPCWLPDIAPTLLAILGLPADGTSGRALAETLTCRDHPAPAVTRRTLHASIGDHQQHVEQWLVDGRPITDFGWSAARGEAPA</sequence>
<name>A0A6N9T2T6_9HYPH</name>
<evidence type="ECO:0000313" key="1">
    <source>
        <dbReference type="EMBL" id="NDW05674.1"/>
    </source>
</evidence>